<proteinExistence type="inferred from homology"/>
<dbReference type="GO" id="GO:0003723">
    <property type="term" value="F:RNA binding"/>
    <property type="evidence" value="ECO:0007669"/>
    <property type="project" value="TreeGrafter"/>
</dbReference>
<dbReference type="CTD" id="6128"/>
<protein>
    <recommendedName>
        <fullName evidence="5">Large ribosomal subunit protein eL6</fullName>
    </recommendedName>
    <alternativeName>
        <fullName evidence="6">60S ribosomal protein L6</fullName>
    </alternativeName>
</protein>
<dbReference type="Gene3D" id="2.30.30.30">
    <property type="match status" value="1"/>
</dbReference>
<keyword evidence="3" id="KW-0687">Ribonucleoprotein</keyword>
<dbReference type="InterPro" id="IPR014722">
    <property type="entry name" value="Rib_uL2_dom2"/>
</dbReference>
<reference evidence="11 12" key="1">
    <citation type="submission" date="2025-04" db="UniProtKB">
        <authorList>
            <consortium name="RefSeq"/>
        </authorList>
    </citation>
    <scope>IDENTIFICATION</scope>
    <source>
        <tissue evidence="11 12">Total insect</tissue>
    </source>
</reference>
<dbReference type="Pfam" id="PF03868">
    <property type="entry name" value="Ribosomal_L6e_N"/>
    <property type="match status" value="1"/>
</dbReference>
<sequence length="257" mass="29190">MVATTAAKAPAGKKPRDRGQKELSPGVYRFSRSVMYTRKGVGKFVKKTTPKTVKPKKALTVVKPIGGDKNGGSRVVLLKKRPNYYPTAAAIRKNYFKSKKQHKVYTRPSLTPGTICIVLAGRHAGKRVVLLKVLKSGLALVNGPFHINGCPLRRVHPNFLIATSTELDISTLQVPEKLNDDYFKRKREKRAKKEEGEIFAKKAEKYTPSEERKKDQEAIDKQMLQILKKHPERKVMANYLRTMFGLKTSQYPHRMKF</sequence>
<evidence type="ECO:0000313" key="12">
    <source>
        <dbReference type="RefSeq" id="XP_034237832.1"/>
    </source>
</evidence>
<dbReference type="RefSeq" id="XP_034237832.1">
    <property type="nucleotide sequence ID" value="XM_034381941.1"/>
</dbReference>
<dbReference type="GO" id="GO:0000027">
    <property type="term" value="P:ribosomal large subunit assembly"/>
    <property type="evidence" value="ECO:0007669"/>
    <property type="project" value="TreeGrafter"/>
</dbReference>
<evidence type="ECO:0000256" key="4">
    <source>
        <dbReference type="ARBA" id="ARBA00034092"/>
    </source>
</evidence>
<dbReference type="GO" id="GO:0002181">
    <property type="term" value="P:cytoplasmic translation"/>
    <property type="evidence" value="ECO:0007669"/>
    <property type="project" value="TreeGrafter"/>
</dbReference>
<comment type="subunit">
    <text evidence="7">Component of the large ribosomal subunit. May bind IPO9 with low affinity.</text>
</comment>
<evidence type="ECO:0000256" key="8">
    <source>
        <dbReference type="SAM" id="MobiDB-lite"/>
    </source>
</evidence>
<dbReference type="GO" id="GO:0003735">
    <property type="term" value="F:structural constituent of ribosome"/>
    <property type="evidence" value="ECO:0007669"/>
    <property type="project" value="InterPro"/>
</dbReference>
<dbReference type="FunFam" id="2.30.30.30:FF:000014">
    <property type="entry name" value="60S ribosomal protein L6"/>
    <property type="match status" value="1"/>
</dbReference>
<evidence type="ECO:0000256" key="3">
    <source>
        <dbReference type="ARBA" id="ARBA00023274"/>
    </source>
</evidence>
<comment type="similarity">
    <text evidence="1">Belongs to the eukaryotic ribosomal protein eL6 family.</text>
</comment>
<dbReference type="RefSeq" id="XP_034237831.1">
    <property type="nucleotide sequence ID" value="XM_034381940.1"/>
</dbReference>
<dbReference type="CDD" id="cd13156">
    <property type="entry name" value="KOW_RPL6"/>
    <property type="match status" value="1"/>
</dbReference>
<dbReference type="AlphaFoldDB" id="A0A6P8YUP7"/>
<dbReference type="KEGG" id="tpal:117643191"/>
<evidence type="ECO:0000256" key="1">
    <source>
        <dbReference type="ARBA" id="ARBA00010592"/>
    </source>
</evidence>
<keyword evidence="2 11" id="KW-0689">Ribosomal protein</keyword>
<dbReference type="GeneID" id="117643191"/>
<feature type="region of interest" description="Disordered" evidence="8">
    <location>
        <begin position="1"/>
        <end position="24"/>
    </location>
</feature>
<evidence type="ECO:0000313" key="10">
    <source>
        <dbReference type="Proteomes" id="UP000515158"/>
    </source>
</evidence>
<evidence type="ECO:0000256" key="5">
    <source>
        <dbReference type="ARBA" id="ARBA00035233"/>
    </source>
</evidence>
<dbReference type="InterPro" id="IPR000915">
    <property type="entry name" value="60S_ribosomal_eL6"/>
</dbReference>
<dbReference type="Proteomes" id="UP000515158">
    <property type="component" value="Unplaced"/>
</dbReference>
<organism evidence="12">
    <name type="scientific">Thrips palmi</name>
    <name type="common">Melon thrips</name>
    <dbReference type="NCBI Taxonomy" id="161013"/>
    <lineage>
        <taxon>Eukaryota</taxon>
        <taxon>Metazoa</taxon>
        <taxon>Ecdysozoa</taxon>
        <taxon>Arthropoda</taxon>
        <taxon>Hexapoda</taxon>
        <taxon>Insecta</taxon>
        <taxon>Pterygota</taxon>
        <taxon>Neoptera</taxon>
        <taxon>Paraneoptera</taxon>
        <taxon>Thysanoptera</taxon>
        <taxon>Terebrantia</taxon>
        <taxon>Thripoidea</taxon>
        <taxon>Thripidae</taxon>
        <taxon>Thrips</taxon>
    </lineage>
</organism>
<dbReference type="InterPro" id="IPR041997">
    <property type="entry name" value="Ribosomal_eL6_KOW"/>
</dbReference>
<dbReference type="SUPFAM" id="SSF50104">
    <property type="entry name" value="Translation proteins SH3-like domain"/>
    <property type="match status" value="1"/>
</dbReference>
<dbReference type="InterPro" id="IPR008991">
    <property type="entry name" value="Translation_prot_SH3-like_sf"/>
</dbReference>
<evidence type="ECO:0000256" key="7">
    <source>
        <dbReference type="ARBA" id="ARBA00046388"/>
    </source>
</evidence>
<evidence type="ECO:0000256" key="6">
    <source>
        <dbReference type="ARBA" id="ARBA00035351"/>
    </source>
</evidence>
<feature type="domain" description="Large ribosomal subunit protein uL6 N-terminal" evidence="9">
    <location>
        <begin position="22"/>
        <end position="64"/>
    </location>
</feature>
<evidence type="ECO:0000313" key="11">
    <source>
        <dbReference type="RefSeq" id="XP_034237831.1"/>
    </source>
</evidence>
<accession>A0A6P8YUP7</accession>
<dbReference type="InterPro" id="IPR005568">
    <property type="entry name" value="Ribosomal_uL6_N"/>
</dbReference>
<name>A0A6P8YUP7_THRPL</name>
<comment type="function">
    <text evidence="4">Component of the large ribosomal subunit. The ribosome is a large ribonucleoprotein complex responsible for the synthesis of proteins in the cell.</text>
</comment>
<dbReference type="OrthoDB" id="2436667at2759"/>
<evidence type="ECO:0000256" key="2">
    <source>
        <dbReference type="ARBA" id="ARBA00022980"/>
    </source>
</evidence>
<dbReference type="GO" id="GO:0022625">
    <property type="term" value="C:cytosolic large ribosomal subunit"/>
    <property type="evidence" value="ECO:0007669"/>
    <property type="project" value="TreeGrafter"/>
</dbReference>
<evidence type="ECO:0000259" key="9">
    <source>
        <dbReference type="Pfam" id="PF03868"/>
    </source>
</evidence>
<dbReference type="PANTHER" id="PTHR10715:SF0">
    <property type="entry name" value="LARGE RIBOSOMAL SUBUNIT PROTEIN EL6"/>
    <property type="match status" value="1"/>
</dbReference>
<dbReference type="Pfam" id="PF01159">
    <property type="entry name" value="Ribosomal_L6e"/>
    <property type="match status" value="1"/>
</dbReference>
<keyword evidence="10" id="KW-1185">Reference proteome</keyword>
<gene>
    <name evidence="11 12" type="primary">LOC117643191</name>
</gene>
<feature type="compositionally biased region" description="Low complexity" evidence="8">
    <location>
        <begin position="1"/>
        <end position="10"/>
    </location>
</feature>
<dbReference type="PANTHER" id="PTHR10715">
    <property type="entry name" value="60S RIBOSOMAL PROTEIN L6"/>
    <property type="match status" value="1"/>
</dbReference>